<dbReference type="GO" id="GO:0043565">
    <property type="term" value="F:sequence-specific DNA binding"/>
    <property type="evidence" value="ECO:0007669"/>
    <property type="project" value="InterPro"/>
</dbReference>
<sequence length="526" mass="57952">MTASVLLEPGANESTARGMDDEAESRTLMSIPSFKKFHFIWVEQEDALLLELKKALEEHRDEQECAKLVKKCYDHYTEAAHAKVRAAHEDASYIATGAWKTPFEAGMMWMGGWRPTTAIVLVFSLIGLQIENELQRLLEGINVSSMAALSAKQLAKLNALQQHTSTEEDEISNRLAVLQMLVADQQMTRATTADPPSSDCFNMAEIREAIEPKLAGLRDLFVEAETLRLRTLQELFDVLSPIQAAQYAVAALEMAKAIHKLGAEFRNAHSGDVNARTSDNPGLNIWDIACQGDVEKLQEAFNLGLNLSETDYDGRTPLHLAAGRGHLDCVALLVEKGAEVNVKDNDGVSPLIDALKGGHDQAAQFLLNNGATPEMKDAGSELCKAAANKDMEFVERLVKAGVDPNEADYSQRTPLHIVAADGTAKDVEFLVQEGADVLVKDRHGYTPLDEARENDNEATLKVLEAEVARRQHELEADDNNSDDNSSSSPLDDVQDMDLQFLEGDHEVVLNRSCILFLSFFLSFFLS</sequence>
<dbReference type="Proteomes" id="UP000006727">
    <property type="component" value="Chromosome 26"/>
</dbReference>
<evidence type="ECO:0000259" key="3">
    <source>
        <dbReference type="PROSITE" id="PS51806"/>
    </source>
</evidence>
<dbReference type="AlphaFoldDB" id="A0A7I4CSJ2"/>
<dbReference type="InterPro" id="IPR036770">
    <property type="entry name" value="Ankyrin_rpt-contain_sf"/>
</dbReference>
<dbReference type="Gramene" id="Pp3c26_14620V3.5">
    <property type="protein sequence ID" value="Pp3c26_14620V3.5"/>
    <property type="gene ID" value="Pp3c26_14620"/>
</dbReference>
<gene>
    <name evidence="4" type="primary">LOC112277842</name>
</gene>
<dbReference type="SUPFAM" id="SSF48403">
    <property type="entry name" value="Ankyrin repeat"/>
    <property type="match status" value="1"/>
</dbReference>
<dbReference type="EnsemblPlants" id="Pp3c26_14620V3.5">
    <property type="protein sequence ID" value="Pp3c26_14620V3.5"/>
    <property type="gene ID" value="Pp3c26_14620"/>
</dbReference>
<dbReference type="InParanoid" id="A0A7I4CSJ2"/>
<dbReference type="PROSITE" id="PS50297">
    <property type="entry name" value="ANK_REP_REGION"/>
    <property type="match status" value="3"/>
</dbReference>
<accession>A0A7I4CSJ2</accession>
<keyword evidence="1" id="KW-0040">ANK repeat</keyword>
<reference evidence="4 5" key="2">
    <citation type="journal article" date="2018" name="Plant J.">
        <title>The Physcomitrella patens chromosome-scale assembly reveals moss genome structure and evolution.</title>
        <authorList>
            <person name="Lang D."/>
            <person name="Ullrich K.K."/>
            <person name="Murat F."/>
            <person name="Fuchs J."/>
            <person name="Jenkins J."/>
            <person name="Haas F.B."/>
            <person name="Piednoel M."/>
            <person name="Gundlach H."/>
            <person name="Van Bel M."/>
            <person name="Meyberg R."/>
            <person name="Vives C."/>
            <person name="Morata J."/>
            <person name="Symeonidi A."/>
            <person name="Hiss M."/>
            <person name="Muchero W."/>
            <person name="Kamisugi Y."/>
            <person name="Saleh O."/>
            <person name="Blanc G."/>
            <person name="Decker E.L."/>
            <person name="van Gessel N."/>
            <person name="Grimwood J."/>
            <person name="Hayes R.D."/>
            <person name="Graham S.W."/>
            <person name="Gunter L.E."/>
            <person name="McDaniel S.F."/>
            <person name="Hoernstein S.N.W."/>
            <person name="Larsson A."/>
            <person name="Li F.W."/>
            <person name="Perroud P.F."/>
            <person name="Phillips J."/>
            <person name="Ranjan P."/>
            <person name="Rokshar D.S."/>
            <person name="Rothfels C.J."/>
            <person name="Schneider L."/>
            <person name="Shu S."/>
            <person name="Stevenson D.W."/>
            <person name="Thummler F."/>
            <person name="Tillich M."/>
            <person name="Villarreal Aguilar J.C."/>
            <person name="Widiez T."/>
            <person name="Wong G.K."/>
            <person name="Wymore A."/>
            <person name="Zhang Y."/>
            <person name="Zimmer A.D."/>
            <person name="Quatrano R.S."/>
            <person name="Mayer K.F.X."/>
            <person name="Goodstein D."/>
            <person name="Casacuberta J.M."/>
            <person name="Vandepoele K."/>
            <person name="Reski R."/>
            <person name="Cuming A.C."/>
            <person name="Tuskan G.A."/>
            <person name="Maumus F."/>
            <person name="Salse J."/>
            <person name="Schmutz J."/>
            <person name="Rensing S.A."/>
        </authorList>
    </citation>
    <scope>NUCLEOTIDE SEQUENCE [LARGE SCALE GENOMIC DNA]</scope>
    <source>
        <strain evidence="4 5">cv. Gransden 2004</strain>
    </source>
</reference>
<dbReference type="PANTHER" id="PTHR46354">
    <property type="entry name" value="DOG1 DOMAIN-CONTAINING PROTEIN"/>
    <property type="match status" value="1"/>
</dbReference>
<evidence type="ECO:0000256" key="1">
    <source>
        <dbReference type="PROSITE-ProRule" id="PRU00023"/>
    </source>
</evidence>
<feature type="domain" description="DOG1" evidence="3">
    <location>
        <begin position="31"/>
        <end position="268"/>
    </location>
</feature>
<reference evidence="4 5" key="1">
    <citation type="journal article" date="2008" name="Science">
        <title>The Physcomitrella genome reveals evolutionary insights into the conquest of land by plants.</title>
        <authorList>
            <person name="Rensing S."/>
            <person name="Lang D."/>
            <person name="Zimmer A."/>
            <person name="Terry A."/>
            <person name="Salamov A."/>
            <person name="Shapiro H."/>
            <person name="Nishiyama T."/>
            <person name="Perroud P.-F."/>
            <person name="Lindquist E."/>
            <person name="Kamisugi Y."/>
            <person name="Tanahashi T."/>
            <person name="Sakakibara K."/>
            <person name="Fujita T."/>
            <person name="Oishi K."/>
            <person name="Shin-I T."/>
            <person name="Kuroki Y."/>
            <person name="Toyoda A."/>
            <person name="Suzuki Y."/>
            <person name="Hashimoto A."/>
            <person name="Yamaguchi K."/>
            <person name="Sugano A."/>
            <person name="Kohara Y."/>
            <person name="Fujiyama A."/>
            <person name="Anterola A."/>
            <person name="Aoki S."/>
            <person name="Ashton N."/>
            <person name="Barbazuk W.B."/>
            <person name="Barker E."/>
            <person name="Bennetzen J."/>
            <person name="Bezanilla M."/>
            <person name="Blankenship R."/>
            <person name="Cho S.H."/>
            <person name="Dutcher S."/>
            <person name="Estelle M."/>
            <person name="Fawcett J.A."/>
            <person name="Gundlach H."/>
            <person name="Hanada K."/>
            <person name="Heyl A."/>
            <person name="Hicks K.A."/>
            <person name="Hugh J."/>
            <person name="Lohr M."/>
            <person name="Mayer K."/>
            <person name="Melkozernov A."/>
            <person name="Murata T."/>
            <person name="Nelson D."/>
            <person name="Pils B."/>
            <person name="Prigge M."/>
            <person name="Reiss B."/>
            <person name="Renner T."/>
            <person name="Rombauts S."/>
            <person name="Rushton P."/>
            <person name="Sanderfoot A."/>
            <person name="Schween G."/>
            <person name="Shiu S.-H."/>
            <person name="Stueber K."/>
            <person name="Theodoulou F.L."/>
            <person name="Tu H."/>
            <person name="Van de Peer Y."/>
            <person name="Verrier P.J."/>
            <person name="Waters E."/>
            <person name="Wood A."/>
            <person name="Yang L."/>
            <person name="Cove D."/>
            <person name="Cuming A."/>
            <person name="Hasebe M."/>
            <person name="Lucas S."/>
            <person name="Mishler D.B."/>
            <person name="Reski R."/>
            <person name="Grigoriev I."/>
            <person name="Quatrano R.S."/>
            <person name="Boore J.L."/>
        </authorList>
    </citation>
    <scope>NUCLEOTIDE SEQUENCE [LARGE SCALE GENOMIC DNA]</scope>
    <source>
        <strain evidence="4 5">cv. Gransden 2004</strain>
    </source>
</reference>
<feature type="repeat" description="ANK" evidence="1">
    <location>
        <begin position="313"/>
        <end position="345"/>
    </location>
</feature>
<dbReference type="Pfam" id="PF14144">
    <property type="entry name" value="DOG1"/>
    <property type="match status" value="1"/>
</dbReference>
<proteinExistence type="predicted"/>
<dbReference type="PROSITE" id="PS51806">
    <property type="entry name" value="DOG1"/>
    <property type="match status" value="1"/>
</dbReference>
<dbReference type="Gene3D" id="1.25.40.20">
    <property type="entry name" value="Ankyrin repeat-containing domain"/>
    <property type="match status" value="2"/>
</dbReference>
<evidence type="ECO:0000313" key="5">
    <source>
        <dbReference type="Proteomes" id="UP000006727"/>
    </source>
</evidence>
<dbReference type="SMART" id="SM00248">
    <property type="entry name" value="ANK"/>
    <property type="match status" value="5"/>
</dbReference>
<dbReference type="PRINTS" id="PR01415">
    <property type="entry name" value="ANKYRIN"/>
</dbReference>
<dbReference type="Pfam" id="PF12796">
    <property type="entry name" value="Ank_2"/>
    <property type="match status" value="2"/>
</dbReference>
<feature type="repeat" description="ANK" evidence="1">
    <location>
        <begin position="346"/>
        <end position="378"/>
    </location>
</feature>
<evidence type="ECO:0000313" key="4">
    <source>
        <dbReference type="EnsemblPlants" id="Pp3c26_14620V3.5"/>
    </source>
</evidence>
<reference evidence="4" key="3">
    <citation type="submission" date="2020-12" db="UniProtKB">
        <authorList>
            <consortium name="EnsemblPlants"/>
        </authorList>
    </citation>
    <scope>IDENTIFICATION</scope>
</reference>
<evidence type="ECO:0000256" key="2">
    <source>
        <dbReference type="SAM" id="MobiDB-lite"/>
    </source>
</evidence>
<dbReference type="InterPro" id="IPR051886">
    <property type="entry name" value="Seed_Dev/Stress_Resp_Reg"/>
</dbReference>
<dbReference type="InterPro" id="IPR025422">
    <property type="entry name" value="TGA_domain"/>
</dbReference>
<dbReference type="GO" id="GO:0006351">
    <property type="term" value="P:DNA-templated transcription"/>
    <property type="evidence" value="ECO:0007669"/>
    <property type="project" value="InterPro"/>
</dbReference>
<feature type="repeat" description="ANK" evidence="1">
    <location>
        <begin position="410"/>
        <end position="442"/>
    </location>
</feature>
<dbReference type="InterPro" id="IPR002110">
    <property type="entry name" value="Ankyrin_rpt"/>
</dbReference>
<dbReference type="PROSITE" id="PS50088">
    <property type="entry name" value="ANK_REPEAT"/>
    <property type="match status" value="3"/>
</dbReference>
<feature type="region of interest" description="Disordered" evidence="2">
    <location>
        <begin position="1"/>
        <end position="23"/>
    </location>
</feature>
<name>A0A7I4CSJ2_PHYPA</name>
<protein>
    <recommendedName>
        <fullName evidence="3">DOG1 domain-containing protein</fullName>
    </recommendedName>
</protein>
<dbReference type="PANTHER" id="PTHR46354:SF27">
    <property type="entry name" value="DOG1 DOMAIN-CONTAINING PROTEIN"/>
    <property type="match status" value="1"/>
</dbReference>
<keyword evidence="5" id="KW-1185">Reference proteome</keyword>
<organism evidence="4 5">
    <name type="scientific">Physcomitrium patens</name>
    <name type="common">Spreading-leaved earth moss</name>
    <name type="synonym">Physcomitrella patens</name>
    <dbReference type="NCBI Taxonomy" id="3218"/>
    <lineage>
        <taxon>Eukaryota</taxon>
        <taxon>Viridiplantae</taxon>
        <taxon>Streptophyta</taxon>
        <taxon>Embryophyta</taxon>
        <taxon>Bryophyta</taxon>
        <taxon>Bryophytina</taxon>
        <taxon>Bryopsida</taxon>
        <taxon>Funariidae</taxon>
        <taxon>Funariales</taxon>
        <taxon>Funariaceae</taxon>
        <taxon>Physcomitrium</taxon>
    </lineage>
</organism>
<dbReference type="EMBL" id="ABEU02000026">
    <property type="status" value="NOT_ANNOTATED_CDS"/>
    <property type="molecule type" value="Genomic_DNA"/>
</dbReference>